<accession>A0ABU8XX63</accession>
<evidence type="ECO:0000313" key="3">
    <source>
        <dbReference type="Proteomes" id="UP001375743"/>
    </source>
</evidence>
<dbReference type="EMBL" id="JBBLZC010000035">
    <property type="protein sequence ID" value="MEK0085813.1"/>
    <property type="molecule type" value="Genomic_DNA"/>
</dbReference>
<keyword evidence="1" id="KW-1133">Transmembrane helix</keyword>
<keyword evidence="1" id="KW-0812">Transmembrane</keyword>
<gene>
    <name evidence="2" type="ORF">U1T56_21880</name>
</gene>
<dbReference type="RefSeq" id="WP_418161662.1">
    <property type="nucleotide sequence ID" value="NZ_JBBLZC010000035.1"/>
</dbReference>
<evidence type="ECO:0000256" key="1">
    <source>
        <dbReference type="SAM" id="Phobius"/>
    </source>
</evidence>
<protein>
    <submittedName>
        <fullName evidence="2">Uncharacterized protein</fullName>
    </submittedName>
</protein>
<sequence>MTATLQQQPEPSEAVTMAKDELAGEPWVSAPLLGHLPGDPGTVPSRGRAPGGATLARDAPAFGLPGYGIVLGAIVLFAEIVLAIATMP</sequence>
<organism evidence="2 3">
    <name type="scientific">Benzoatithermus flavus</name>
    <dbReference type="NCBI Taxonomy" id="3108223"/>
    <lineage>
        <taxon>Bacteria</taxon>
        <taxon>Pseudomonadati</taxon>
        <taxon>Pseudomonadota</taxon>
        <taxon>Alphaproteobacteria</taxon>
        <taxon>Geminicoccales</taxon>
        <taxon>Geminicoccaceae</taxon>
        <taxon>Benzoatithermus</taxon>
    </lineage>
</organism>
<evidence type="ECO:0000313" key="2">
    <source>
        <dbReference type="EMBL" id="MEK0085813.1"/>
    </source>
</evidence>
<proteinExistence type="predicted"/>
<name>A0ABU8XX63_9PROT</name>
<feature type="transmembrane region" description="Helical" evidence="1">
    <location>
        <begin position="64"/>
        <end position="85"/>
    </location>
</feature>
<keyword evidence="3" id="KW-1185">Reference proteome</keyword>
<dbReference type="Proteomes" id="UP001375743">
    <property type="component" value="Unassembled WGS sequence"/>
</dbReference>
<keyword evidence="1" id="KW-0472">Membrane</keyword>
<reference evidence="2 3" key="1">
    <citation type="submission" date="2024-01" db="EMBL/GenBank/DDBJ databases">
        <title>Multi-omics insights into the function and evolution of sodium benzoate biodegradation pathways in Benzoatithermus flavus gen. nov., sp. nov. from hot spring.</title>
        <authorList>
            <person name="Hu C.-J."/>
            <person name="Li W.-J."/>
        </authorList>
    </citation>
    <scope>NUCLEOTIDE SEQUENCE [LARGE SCALE GENOMIC DNA]</scope>
    <source>
        <strain evidence="2 3">SYSU G07066</strain>
    </source>
</reference>
<comment type="caution">
    <text evidence="2">The sequence shown here is derived from an EMBL/GenBank/DDBJ whole genome shotgun (WGS) entry which is preliminary data.</text>
</comment>